<dbReference type="OrthoDB" id="9815652at2"/>
<feature type="domain" description="Type I restriction modification DNA specificity" evidence="6">
    <location>
        <begin position="80"/>
        <end position="239"/>
    </location>
</feature>
<proteinExistence type="inferred from homology"/>
<dbReference type="SUPFAM" id="SSF116734">
    <property type="entry name" value="DNA methylase specificity domain"/>
    <property type="match status" value="2"/>
</dbReference>
<dbReference type="AlphaFoldDB" id="A0A1E5QG05"/>
<dbReference type="RefSeq" id="WP_069968801.1">
    <property type="nucleotide sequence ID" value="NZ_CM124774.1"/>
</dbReference>
<comment type="caution">
    <text evidence="7">The sequence shown here is derived from an EMBL/GenBank/DDBJ whole genome shotgun (WGS) entry which is preliminary data.</text>
</comment>
<comment type="similarity">
    <text evidence="1">Belongs to the type-I restriction system S methylase family.</text>
</comment>
<dbReference type="Gene3D" id="3.90.220.20">
    <property type="entry name" value="DNA methylase specificity domains"/>
    <property type="match status" value="2"/>
</dbReference>
<evidence type="ECO:0000256" key="4">
    <source>
        <dbReference type="ARBA" id="ARBA00038652"/>
    </source>
</evidence>
<dbReference type="InterPro" id="IPR044946">
    <property type="entry name" value="Restrct_endonuc_typeI_TRD_sf"/>
</dbReference>
<organism evidence="7">
    <name type="scientific">Desertifilum tharense IPPAS B-1220</name>
    <dbReference type="NCBI Taxonomy" id="1781255"/>
    <lineage>
        <taxon>Bacteria</taxon>
        <taxon>Bacillati</taxon>
        <taxon>Cyanobacteriota</taxon>
        <taxon>Cyanophyceae</taxon>
        <taxon>Desertifilales</taxon>
        <taxon>Desertifilaceae</taxon>
        <taxon>Desertifilum</taxon>
    </lineage>
</organism>
<reference evidence="7" key="1">
    <citation type="submission" date="2016-09" db="EMBL/GenBank/DDBJ databases">
        <title>Draft genome of thermotolerant cyanobacterium Desertifilum sp. strain IPPAS B-1220.</title>
        <authorList>
            <person name="Sinetova M.A."/>
            <person name="Bolakhan K."/>
            <person name="Zayadan B.K."/>
            <person name="Mironov K.S."/>
            <person name="Ustinova V."/>
            <person name="Kupriyanova E.V."/>
            <person name="Sidorov R.A."/>
            <person name="Skrypnik A.N."/>
            <person name="Gogoleva N.E."/>
            <person name="Gogolev Y.V."/>
            <person name="Los D.A."/>
        </authorList>
    </citation>
    <scope>NUCLEOTIDE SEQUENCE [LARGE SCALE GENOMIC DNA]</scope>
    <source>
        <strain evidence="7">IPPAS B-1220</strain>
    </source>
</reference>
<sequence>MNLKTFLEHFDTIAEAPGGISKLRSLFLDLAVRGKLVPQNPEDEPAIKLLKKAQLSRLTNNTKKKSANATQLLSFQKDIPVGWIRCELGELVELVSGQHLLAEQQNSCGVGIPYLTGPSDFGEIYPKASRWTTVERAIAIQGDILVTVKGAGVGKTNILSLDKVAIGRQLMAIRANYIFSEFIYLLIQARRDYLFECSLGTTVPGIGREDILKMQCLLPPLAEQKRIVEKVDELMGLCDRYESAKQARDNLRQKLRESAIASLMNAETDRDLDATWAFVRDNWHNLSQHPEDVGELREVTLQLAVRGKLVSQNFNDEPASALLERVQIEKQSLLEAETIKKYASLSPTLKDEKLFLLPANWEWVRGQDISIFVTSGSRGWAKYYSSSGAIFIRIGNLDYGKIELDLESIQFVKPPEGAEGTRTRVSCNDILISITGDTGMIGLVRSEMPEAYINQHIALLRPVRCIYAEYIARFLTSNFALKQLKGAQRGIKNSLGLEDIRNLVISLPPLAEQKRIVAKVDELMQLCDRLETSLRESQQRAESLAASAVSHLTI</sequence>
<protein>
    <recommendedName>
        <fullName evidence="6">Type I restriction modification DNA specificity domain-containing protein</fullName>
    </recommendedName>
</protein>
<keyword evidence="2" id="KW-0680">Restriction system</keyword>
<name>A0A1E5QG05_9CYAN</name>
<dbReference type="InterPro" id="IPR000055">
    <property type="entry name" value="Restrct_endonuc_typeI_TRD"/>
</dbReference>
<evidence type="ECO:0000259" key="6">
    <source>
        <dbReference type="Pfam" id="PF01420"/>
    </source>
</evidence>
<feature type="coiled-coil region" evidence="5">
    <location>
        <begin position="520"/>
        <end position="547"/>
    </location>
</feature>
<dbReference type="GO" id="GO:0003677">
    <property type="term" value="F:DNA binding"/>
    <property type="evidence" value="ECO:0007669"/>
    <property type="project" value="UniProtKB-KW"/>
</dbReference>
<evidence type="ECO:0000256" key="2">
    <source>
        <dbReference type="ARBA" id="ARBA00022747"/>
    </source>
</evidence>
<dbReference type="EMBL" id="MJGC01000085">
    <property type="protein sequence ID" value="OEJ73589.1"/>
    <property type="molecule type" value="Genomic_DNA"/>
</dbReference>
<feature type="domain" description="Type I restriction modification DNA specificity" evidence="6">
    <location>
        <begin position="428"/>
        <end position="534"/>
    </location>
</feature>
<evidence type="ECO:0000256" key="1">
    <source>
        <dbReference type="ARBA" id="ARBA00010923"/>
    </source>
</evidence>
<evidence type="ECO:0000256" key="5">
    <source>
        <dbReference type="SAM" id="Coils"/>
    </source>
</evidence>
<gene>
    <name evidence="7" type="ORF">BH720_18990</name>
</gene>
<evidence type="ECO:0000256" key="3">
    <source>
        <dbReference type="ARBA" id="ARBA00023125"/>
    </source>
</evidence>
<feature type="coiled-coil region" evidence="5">
    <location>
        <begin position="234"/>
        <end position="261"/>
    </location>
</feature>
<dbReference type="InterPro" id="IPR051212">
    <property type="entry name" value="Type-I_RE_S_subunit"/>
</dbReference>
<dbReference type="Pfam" id="PF01420">
    <property type="entry name" value="Methylase_S"/>
    <property type="match status" value="2"/>
</dbReference>
<dbReference type="REBASE" id="172449">
    <property type="entry name" value="S.DspB1220ORF18975P"/>
</dbReference>
<dbReference type="PANTHER" id="PTHR43140:SF1">
    <property type="entry name" value="TYPE I RESTRICTION ENZYME ECOKI SPECIFICITY SUBUNIT"/>
    <property type="match status" value="1"/>
</dbReference>
<comment type="subunit">
    <text evidence="4">The methyltransferase is composed of M and S polypeptides.</text>
</comment>
<dbReference type="CDD" id="cd17496">
    <property type="entry name" value="RMtype1_S_BliBORF2384P-TRD1-CR1_like"/>
    <property type="match status" value="1"/>
</dbReference>
<accession>A0A1E5QG05</accession>
<evidence type="ECO:0000313" key="7">
    <source>
        <dbReference type="EMBL" id="OEJ73589.1"/>
    </source>
</evidence>
<dbReference type="PANTHER" id="PTHR43140">
    <property type="entry name" value="TYPE-1 RESTRICTION ENZYME ECOKI SPECIFICITY PROTEIN"/>
    <property type="match status" value="1"/>
</dbReference>
<keyword evidence="3" id="KW-0238">DNA-binding</keyword>
<dbReference type="STRING" id="1781255.BH720_18990"/>
<keyword evidence="5" id="KW-0175">Coiled coil</keyword>
<dbReference type="GO" id="GO:0009307">
    <property type="term" value="P:DNA restriction-modification system"/>
    <property type="evidence" value="ECO:0007669"/>
    <property type="project" value="UniProtKB-KW"/>
</dbReference>